<gene>
    <name evidence="1" type="ORF">PROAA_980008</name>
</gene>
<protein>
    <submittedName>
        <fullName evidence="1">Uncharacterized protein</fullName>
    </submittedName>
</protein>
<keyword evidence="2" id="KW-1185">Reference proteome</keyword>
<dbReference type="AlphaFoldDB" id="A0A1A8Y2A1"/>
<dbReference type="RefSeq" id="WP_186412799.1">
    <property type="nucleotide sequence ID" value="NZ_FLQY01000404.1"/>
</dbReference>
<evidence type="ECO:0000313" key="2">
    <source>
        <dbReference type="Proteomes" id="UP000199600"/>
    </source>
</evidence>
<dbReference type="EMBL" id="FLQY01000404">
    <property type="protein sequence ID" value="SBT11260.1"/>
    <property type="molecule type" value="Genomic_DNA"/>
</dbReference>
<reference evidence="1 2" key="1">
    <citation type="submission" date="2016-06" db="EMBL/GenBank/DDBJ databases">
        <authorList>
            <person name="Kjaerup R.B."/>
            <person name="Dalgaard T.S."/>
            <person name="Juul-Madsen H.R."/>
        </authorList>
    </citation>
    <scope>NUCLEOTIDE SEQUENCE [LARGE SCALE GENOMIC DNA]</scope>
    <source>
        <strain evidence="1">2</strain>
    </source>
</reference>
<sequence length="65" mass="7064">MSTHTEAENRTVNFGAAGQAASINRSSYVIASNDDYQQMVAEAAFIEAQRRATELVLSGSGRHEF</sequence>
<proteinExistence type="predicted"/>
<dbReference type="Proteomes" id="UP000199600">
    <property type="component" value="Unassembled WGS sequence"/>
</dbReference>
<evidence type="ECO:0000313" key="1">
    <source>
        <dbReference type="EMBL" id="SBT11260.1"/>
    </source>
</evidence>
<name>A0A1A8Y2A1_9RHOO</name>
<accession>A0A1A8Y2A1</accession>
<organism evidence="1 2">
    <name type="scientific">Candidatus Propionivibrio aalborgensis</name>
    <dbReference type="NCBI Taxonomy" id="1860101"/>
    <lineage>
        <taxon>Bacteria</taxon>
        <taxon>Pseudomonadati</taxon>
        <taxon>Pseudomonadota</taxon>
        <taxon>Betaproteobacteria</taxon>
        <taxon>Rhodocyclales</taxon>
        <taxon>Rhodocyclaceae</taxon>
        <taxon>Propionivibrio</taxon>
    </lineage>
</organism>